<organism evidence="11 12">
    <name type="scientific">Symbiochloris irregularis</name>
    <dbReference type="NCBI Taxonomy" id="706552"/>
    <lineage>
        <taxon>Eukaryota</taxon>
        <taxon>Viridiplantae</taxon>
        <taxon>Chlorophyta</taxon>
        <taxon>core chlorophytes</taxon>
        <taxon>Trebouxiophyceae</taxon>
        <taxon>Trebouxiales</taxon>
        <taxon>Trebouxiaceae</taxon>
        <taxon>Symbiochloris</taxon>
    </lineage>
</organism>
<keyword evidence="8" id="KW-0604">Photosystem II</keyword>
<proteinExistence type="inferred from homology"/>
<evidence type="ECO:0000256" key="1">
    <source>
        <dbReference type="ARBA" id="ARBA00004581"/>
    </source>
</evidence>
<keyword evidence="12" id="KW-1185">Reference proteome</keyword>
<evidence type="ECO:0000256" key="4">
    <source>
        <dbReference type="ARBA" id="ARBA00022531"/>
    </source>
</evidence>
<evidence type="ECO:0000256" key="2">
    <source>
        <dbReference type="ARBA" id="ARBA00010395"/>
    </source>
</evidence>
<keyword evidence="4" id="KW-0602">Photosynthesis</keyword>
<evidence type="ECO:0000256" key="3">
    <source>
        <dbReference type="ARBA" id="ARBA00022528"/>
    </source>
</evidence>
<comment type="caution">
    <text evidence="11">The sequence shown here is derived from an EMBL/GenBank/DDBJ whole genome shotgun (WGS) entry which is preliminary data.</text>
</comment>
<evidence type="ECO:0000313" key="11">
    <source>
        <dbReference type="EMBL" id="KAK9805980.1"/>
    </source>
</evidence>
<keyword evidence="10" id="KW-0812">Transmembrane</keyword>
<evidence type="ECO:0000256" key="5">
    <source>
        <dbReference type="ARBA" id="ARBA00022640"/>
    </source>
</evidence>
<feature type="transmembrane region" description="Helical" evidence="10">
    <location>
        <begin position="82"/>
        <end position="98"/>
    </location>
</feature>
<dbReference type="Proteomes" id="UP001465755">
    <property type="component" value="Unassembled WGS sequence"/>
</dbReference>
<evidence type="ECO:0000256" key="10">
    <source>
        <dbReference type="SAM" id="Phobius"/>
    </source>
</evidence>
<keyword evidence="10" id="KW-1133">Transmembrane helix</keyword>
<dbReference type="GO" id="GO:0009535">
    <property type="term" value="C:chloroplast thylakoid membrane"/>
    <property type="evidence" value="ECO:0007669"/>
    <property type="project" value="UniProtKB-SubCell"/>
</dbReference>
<dbReference type="AlphaFoldDB" id="A0AAW1P8A7"/>
<evidence type="ECO:0000313" key="12">
    <source>
        <dbReference type="Proteomes" id="UP001465755"/>
    </source>
</evidence>
<keyword evidence="5" id="KW-0934">Plastid</keyword>
<gene>
    <name evidence="11" type="ORF">WJX73_010640</name>
</gene>
<dbReference type="InterPro" id="IPR009806">
    <property type="entry name" value="PSII_PsbW_class2"/>
</dbReference>
<dbReference type="Pfam" id="PF07123">
    <property type="entry name" value="PsbW"/>
    <property type="match status" value="1"/>
</dbReference>
<evidence type="ECO:0000256" key="9">
    <source>
        <dbReference type="ARBA" id="ARBA00031756"/>
    </source>
</evidence>
<comment type="subcellular location">
    <subcellularLocation>
        <location evidence="1">Plastid</location>
        <location evidence="1">Chloroplast thylakoid membrane</location>
        <topology evidence="1">Single-pass membrane protein</topology>
    </subcellularLocation>
</comment>
<name>A0AAW1P8A7_9CHLO</name>
<keyword evidence="3" id="KW-0150">Chloroplast</keyword>
<dbReference type="EMBL" id="JALJOQ010000040">
    <property type="protein sequence ID" value="KAK9805980.1"/>
    <property type="molecule type" value="Genomic_DNA"/>
</dbReference>
<dbReference type="GO" id="GO:0009523">
    <property type="term" value="C:photosystem II"/>
    <property type="evidence" value="ECO:0007669"/>
    <property type="project" value="UniProtKB-KW"/>
</dbReference>
<accession>A0AAW1P8A7</accession>
<protein>
    <recommendedName>
        <fullName evidence="9">PSII 6.1 kDa protein</fullName>
    </recommendedName>
</protein>
<evidence type="ECO:0000256" key="7">
    <source>
        <dbReference type="ARBA" id="ARBA00023136"/>
    </source>
</evidence>
<comment type="similarity">
    <text evidence="2">Belongs to the psbW family.</text>
</comment>
<evidence type="ECO:0000256" key="6">
    <source>
        <dbReference type="ARBA" id="ARBA00023078"/>
    </source>
</evidence>
<keyword evidence="6" id="KW-0793">Thylakoid</keyword>
<feature type="transmembrane region" description="Helical" evidence="10">
    <location>
        <begin position="42"/>
        <end position="62"/>
    </location>
</feature>
<keyword evidence="7 10" id="KW-0472">Membrane</keyword>
<sequence>MQAVCSTGLKGAALTTRPSRSVLAPRPAVRGSVVCKAEARPILAAAAALPAFLAAHPAFAVVDQRLAGEGTGKILGVDTVEFFPIIIVFGLVWSFFYASQKDLDSFGRGSGDDSGFGL</sequence>
<evidence type="ECO:0000256" key="8">
    <source>
        <dbReference type="ARBA" id="ARBA00023276"/>
    </source>
</evidence>
<reference evidence="11 12" key="1">
    <citation type="journal article" date="2024" name="Nat. Commun.">
        <title>Phylogenomics reveals the evolutionary origins of lichenization in chlorophyte algae.</title>
        <authorList>
            <person name="Puginier C."/>
            <person name="Libourel C."/>
            <person name="Otte J."/>
            <person name="Skaloud P."/>
            <person name="Haon M."/>
            <person name="Grisel S."/>
            <person name="Petersen M."/>
            <person name="Berrin J.G."/>
            <person name="Delaux P.M."/>
            <person name="Dal Grande F."/>
            <person name="Keller J."/>
        </authorList>
    </citation>
    <scope>NUCLEOTIDE SEQUENCE [LARGE SCALE GENOMIC DNA]</scope>
    <source>
        <strain evidence="11 12">SAG 2036</strain>
    </source>
</reference>
<dbReference type="GO" id="GO:0015979">
    <property type="term" value="P:photosynthesis"/>
    <property type="evidence" value="ECO:0007669"/>
    <property type="project" value="UniProtKB-KW"/>
</dbReference>